<dbReference type="Proteomes" id="UP000789375">
    <property type="component" value="Unassembled WGS sequence"/>
</dbReference>
<feature type="non-terminal residue" evidence="2">
    <location>
        <position position="1"/>
    </location>
</feature>
<protein>
    <submittedName>
        <fullName evidence="2">10851_t:CDS:1</fullName>
    </submittedName>
</protein>
<evidence type="ECO:0000313" key="2">
    <source>
        <dbReference type="EMBL" id="CAG8745529.1"/>
    </source>
</evidence>
<dbReference type="AlphaFoldDB" id="A0A9N9IRD0"/>
<accession>A0A9N9IRD0</accession>
<evidence type="ECO:0000256" key="1">
    <source>
        <dbReference type="SAM" id="MobiDB-lite"/>
    </source>
</evidence>
<proteinExistence type="predicted"/>
<comment type="caution">
    <text evidence="2">The sequence shown here is derived from an EMBL/GenBank/DDBJ whole genome shotgun (WGS) entry which is preliminary data.</text>
</comment>
<dbReference type="EMBL" id="CAJVPP010022649">
    <property type="protein sequence ID" value="CAG8745529.1"/>
    <property type="molecule type" value="Genomic_DNA"/>
</dbReference>
<name>A0A9N9IRD0_FUNMO</name>
<evidence type="ECO:0000313" key="3">
    <source>
        <dbReference type="Proteomes" id="UP000789375"/>
    </source>
</evidence>
<feature type="non-terminal residue" evidence="2">
    <location>
        <position position="92"/>
    </location>
</feature>
<reference evidence="2" key="1">
    <citation type="submission" date="2021-06" db="EMBL/GenBank/DDBJ databases">
        <authorList>
            <person name="Kallberg Y."/>
            <person name="Tangrot J."/>
            <person name="Rosling A."/>
        </authorList>
    </citation>
    <scope>NUCLEOTIDE SEQUENCE</scope>
    <source>
        <strain evidence="2">87-6 pot B 2015</strain>
    </source>
</reference>
<sequence>FVSEIEKETQTQSNNSNIIPTVKNPLIIRSKGRPSNKRIPKSIIDLDNYKSTYIAQNTVIQPLNKIQNLSSPPTTQSPQFFESNVFSNESNL</sequence>
<feature type="region of interest" description="Disordered" evidence="1">
    <location>
        <begin position="68"/>
        <end position="92"/>
    </location>
</feature>
<gene>
    <name evidence="2" type="ORF">FMOSSE_LOCUS16379</name>
</gene>
<keyword evidence="3" id="KW-1185">Reference proteome</keyword>
<organism evidence="2 3">
    <name type="scientific">Funneliformis mosseae</name>
    <name type="common">Endomycorrhizal fungus</name>
    <name type="synonym">Glomus mosseae</name>
    <dbReference type="NCBI Taxonomy" id="27381"/>
    <lineage>
        <taxon>Eukaryota</taxon>
        <taxon>Fungi</taxon>
        <taxon>Fungi incertae sedis</taxon>
        <taxon>Mucoromycota</taxon>
        <taxon>Glomeromycotina</taxon>
        <taxon>Glomeromycetes</taxon>
        <taxon>Glomerales</taxon>
        <taxon>Glomeraceae</taxon>
        <taxon>Funneliformis</taxon>
    </lineage>
</organism>